<keyword evidence="2 9" id="KW-0808">Transferase</keyword>
<comment type="caution">
    <text evidence="11">The sequence shown here is derived from an EMBL/GenBank/DDBJ whole genome shotgun (WGS) entry which is preliminary data.</text>
</comment>
<comment type="function">
    <text evidence="9">Reversibly transfers an adenylyl group from ATP to 4'-phosphopantetheine, yielding dephospho-CoA (dPCoA) and pyrophosphate.</text>
</comment>
<gene>
    <name evidence="9 11" type="primary">coaD</name>
    <name evidence="11" type="ORF">AT15_02805</name>
</gene>
<keyword evidence="3 9" id="KW-0548">Nucleotidyltransferase</keyword>
<evidence type="ECO:0000256" key="1">
    <source>
        <dbReference type="ARBA" id="ARBA00022490"/>
    </source>
</evidence>
<name>A0A182C7U9_9BACT</name>
<proteinExistence type="inferred from homology"/>
<dbReference type="HAMAP" id="MF_00151">
    <property type="entry name" value="PPAT_bact"/>
    <property type="match status" value="1"/>
</dbReference>
<keyword evidence="7 9" id="KW-0173">Coenzyme A biosynthesis</keyword>
<dbReference type="OrthoDB" id="9806661at2"/>
<dbReference type="GO" id="GO:0005524">
    <property type="term" value="F:ATP binding"/>
    <property type="evidence" value="ECO:0007669"/>
    <property type="project" value="UniProtKB-KW"/>
</dbReference>
<dbReference type="Gene3D" id="3.40.50.620">
    <property type="entry name" value="HUPs"/>
    <property type="match status" value="1"/>
</dbReference>
<evidence type="ECO:0000256" key="7">
    <source>
        <dbReference type="ARBA" id="ARBA00022993"/>
    </source>
</evidence>
<dbReference type="InterPro" id="IPR001980">
    <property type="entry name" value="PPAT"/>
</dbReference>
<comment type="catalytic activity">
    <reaction evidence="8 9">
        <text>(R)-4'-phosphopantetheine + ATP + H(+) = 3'-dephospho-CoA + diphosphate</text>
        <dbReference type="Rhea" id="RHEA:19801"/>
        <dbReference type="ChEBI" id="CHEBI:15378"/>
        <dbReference type="ChEBI" id="CHEBI:30616"/>
        <dbReference type="ChEBI" id="CHEBI:33019"/>
        <dbReference type="ChEBI" id="CHEBI:57328"/>
        <dbReference type="ChEBI" id="CHEBI:61723"/>
        <dbReference type="EC" id="2.7.7.3"/>
    </reaction>
</comment>
<dbReference type="AlphaFoldDB" id="A0A182C7U9"/>
<dbReference type="NCBIfam" id="TIGR01510">
    <property type="entry name" value="coaD_prev_kdtB"/>
    <property type="match status" value="1"/>
</dbReference>
<dbReference type="RefSeq" id="WP_068345367.1">
    <property type="nucleotide sequence ID" value="NZ_JFHK01000002.1"/>
</dbReference>
<organism evidence="11 12">
    <name type="scientific">Kosmotoga arenicorallina S304</name>
    <dbReference type="NCBI Taxonomy" id="1453497"/>
    <lineage>
        <taxon>Bacteria</taxon>
        <taxon>Thermotogati</taxon>
        <taxon>Thermotogota</taxon>
        <taxon>Thermotogae</taxon>
        <taxon>Kosmotogales</taxon>
        <taxon>Kosmotogaceae</taxon>
        <taxon>Kosmotoga</taxon>
    </lineage>
</organism>
<dbReference type="InterPro" id="IPR014729">
    <property type="entry name" value="Rossmann-like_a/b/a_fold"/>
</dbReference>
<dbReference type="NCBIfam" id="TIGR00125">
    <property type="entry name" value="cyt_tran_rel"/>
    <property type="match status" value="1"/>
</dbReference>
<dbReference type="GO" id="GO:0004595">
    <property type="term" value="F:pantetheine-phosphate adenylyltransferase activity"/>
    <property type="evidence" value="ECO:0007669"/>
    <property type="project" value="UniProtKB-UniRule"/>
</dbReference>
<comment type="pathway">
    <text evidence="9">Cofactor biosynthesis; coenzyme A biosynthesis; CoA from (R)-pantothenate: step 4/5.</text>
</comment>
<dbReference type="GO" id="GO:0005737">
    <property type="term" value="C:cytoplasm"/>
    <property type="evidence" value="ECO:0007669"/>
    <property type="project" value="UniProtKB-SubCell"/>
</dbReference>
<dbReference type="CDD" id="cd02163">
    <property type="entry name" value="PPAT"/>
    <property type="match status" value="1"/>
</dbReference>
<dbReference type="InterPro" id="IPR004821">
    <property type="entry name" value="Cyt_trans-like"/>
</dbReference>
<evidence type="ECO:0000256" key="9">
    <source>
        <dbReference type="HAMAP-Rule" id="MF_00151"/>
    </source>
</evidence>
<keyword evidence="5 9" id="KW-0067">ATP-binding</keyword>
<feature type="binding site" evidence="9">
    <location>
        <position position="73"/>
    </location>
    <ligand>
        <name>substrate</name>
    </ligand>
</feature>
<dbReference type="STRING" id="1453497.AT15_02805"/>
<evidence type="ECO:0000256" key="2">
    <source>
        <dbReference type="ARBA" id="ARBA00022679"/>
    </source>
</evidence>
<dbReference type="EC" id="2.7.7.3" evidence="9"/>
<comment type="subcellular location">
    <subcellularLocation>
        <location evidence="9">Cytoplasm</location>
    </subcellularLocation>
</comment>
<reference evidence="11 12" key="1">
    <citation type="submission" date="2014-02" db="EMBL/GenBank/DDBJ databases">
        <title>Kosmotoga genome sequencing.</title>
        <authorList>
            <person name="Pollo S.M."/>
            <person name="Charchuk R."/>
            <person name="Nesbo C.L."/>
        </authorList>
    </citation>
    <scope>NUCLEOTIDE SEQUENCE [LARGE SCALE GENOMIC DNA]</scope>
    <source>
        <strain evidence="11 12">S304</strain>
    </source>
</reference>
<keyword evidence="6 9" id="KW-0460">Magnesium</keyword>
<feature type="site" description="Transition state stabilizer" evidence="9">
    <location>
        <position position="17"/>
    </location>
</feature>
<dbReference type="Pfam" id="PF01467">
    <property type="entry name" value="CTP_transf_like"/>
    <property type="match status" value="1"/>
</dbReference>
<dbReference type="EMBL" id="JFHK01000002">
    <property type="protein sequence ID" value="OAA31773.1"/>
    <property type="molecule type" value="Genomic_DNA"/>
</dbReference>
<feature type="binding site" evidence="9">
    <location>
        <position position="41"/>
    </location>
    <ligand>
        <name>substrate</name>
    </ligand>
</feature>
<evidence type="ECO:0000313" key="12">
    <source>
        <dbReference type="Proteomes" id="UP000077339"/>
    </source>
</evidence>
<dbReference type="Proteomes" id="UP000077339">
    <property type="component" value="Unassembled WGS sequence"/>
</dbReference>
<evidence type="ECO:0000256" key="8">
    <source>
        <dbReference type="ARBA" id="ARBA00029346"/>
    </source>
</evidence>
<comment type="cofactor">
    <cofactor evidence="9">
        <name>Mg(2+)</name>
        <dbReference type="ChEBI" id="CHEBI:18420"/>
    </cofactor>
</comment>
<dbReference type="UniPathway" id="UPA00241">
    <property type="reaction ID" value="UER00355"/>
</dbReference>
<comment type="subunit">
    <text evidence="9">Homohexamer.</text>
</comment>
<dbReference type="SUPFAM" id="SSF52374">
    <property type="entry name" value="Nucleotidylyl transferase"/>
    <property type="match status" value="1"/>
</dbReference>
<dbReference type="PANTHER" id="PTHR21342">
    <property type="entry name" value="PHOSPHOPANTETHEINE ADENYLYLTRANSFERASE"/>
    <property type="match status" value="1"/>
</dbReference>
<feature type="binding site" evidence="9">
    <location>
        <begin position="9"/>
        <end position="10"/>
    </location>
    <ligand>
        <name>ATP</name>
        <dbReference type="ChEBI" id="CHEBI:30616"/>
    </ligand>
</feature>
<evidence type="ECO:0000256" key="4">
    <source>
        <dbReference type="ARBA" id="ARBA00022741"/>
    </source>
</evidence>
<feature type="binding site" evidence="9">
    <location>
        <position position="17"/>
    </location>
    <ligand>
        <name>ATP</name>
        <dbReference type="ChEBI" id="CHEBI:30616"/>
    </ligand>
</feature>
<feature type="binding site" evidence="9">
    <location>
        <position position="87"/>
    </location>
    <ligand>
        <name>substrate</name>
    </ligand>
</feature>
<evidence type="ECO:0000259" key="10">
    <source>
        <dbReference type="Pfam" id="PF01467"/>
    </source>
</evidence>
<dbReference type="PANTHER" id="PTHR21342:SF1">
    <property type="entry name" value="PHOSPHOPANTETHEINE ADENYLYLTRANSFERASE"/>
    <property type="match status" value="1"/>
</dbReference>
<feature type="binding site" evidence="9">
    <location>
        <position position="98"/>
    </location>
    <ligand>
        <name>ATP</name>
        <dbReference type="ChEBI" id="CHEBI:30616"/>
    </ligand>
</feature>
<feature type="binding site" evidence="9">
    <location>
        <begin position="88"/>
        <end position="90"/>
    </location>
    <ligand>
        <name>ATP</name>
        <dbReference type="ChEBI" id="CHEBI:30616"/>
    </ligand>
</feature>
<feature type="domain" description="Cytidyltransferase-like" evidence="10">
    <location>
        <begin position="5"/>
        <end position="133"/>
    </location>
</feature>
<keyword evidence="12" id="KW-1185">Reference proteome</keyword>
<accession>A0A182C7U9</accession>
<feature type="binding site" evidence="9">
    <location>
        <position position="9"/>
    </location>
    <ligand>
        <name>substrate</name>
    </ligand>
</feature>
<dbReference type="PATRIC" id="fig|1453497.3.peg.556"/>
<evidence type="ECO:0000256" key="3">
    <source>
        <dbReference type="ARBA" id="ARBA00022695"/>
    </source>
</evidence>
<evidence type="ECO:0000313" key="11">
    <source>
        <dbReference type="EMBL" id="OAA31773.1"/>
    </source>
</evidence>
<sequence>MKRAVYPGSFDPITFGHIDILDRASRIFDEVTVLVMNNINKRYFFSWEERCGLVKEAIKKYRNVKAETYDGLLVEYARKNEINVLVRGLRAVSDFEYELQMAHMNKAMCPDLETVFLMTDSKYSFISSTVVREVAKFGGDVSLWVPDYVARAFEKKYK</sequence>
<evidence type="ECO:0000256" key="5">
    <source>
        <dbReference type="ARBA" id="ARBA00022840"/>
    </source>
</evidence>
<keyword evidence="1 9" id="KW-0963">Cytoplasm</keyword>
<dbReference type="PRINTS" id="PR01020">
    <property type="entry name" value="LPSBIOSNTHSS"/>
</dbReference>
<protein>
    <recommendedName>
        <fullName evidence="9">Phosphopantetheine adenylyltransferase</fullName>
        <ecNumber evidence="9">2.7.7.3</ecNumber>
    </recommendedName>
    <alternativeName>
        <fullName evidence="9">Dephospho-CoA pyrophosphorylase</fullName>
    </alternativeName>
    <alternativeName>
        <fullName evidence="9">Pantetheine-phosphate adenylyltransferase</fullName>
        <shortName evidence="9">PPAT</shortName>
    </alternativeName>
</protein>
<evidence type="ECO:0000256" key="6">
    <source>
        <dbReference type="ARBA" id="ARBA00022842"/>
    </source>
</evidence>
<dbReference type="GO" id="GO:0015937">
    <property type="term" value="P:coenzyme A biosynthetic process"/>
    <property type="evidence" value="ECO:0007669"/>
    <property type="project" value="UniProtKB-UniRule"/>
</dbReference>
<comment type="similarity">
    <text evidence="9">Belongs to the bacterial CoaD family.</text>
</comment>
<feature type="binding site" evidence="9">
    <location>
        <begin position="123"/>
        <end position="129"/>
    </location>
    <ligand>
        <name>ATP</name>
        <dbReference type="ChEBI" id="CHEBI:30616"/>
    </ligand>
</feature>
<keyword evidence="4 9" id="KW-0547">Nucleotide-binding</keyword>